<gene>
    <name evidence="1" type="ORF">HYN51_00310</name>
</gene>
<dbReference type="PIRSF" id="PIRSF003093">
    <property type="entry name" value="SulA"/>
    <property type="match status" value="1"/>
</dbReference>
<evidence type="ECO:0000313" key="2">
    <source>
        <dbReference type="Proteomes" id="UP000244908"/>
    </source>
</evidence>
<reference evidence="1 2" key="1">
    <citation type="journal article" date="2019" name="Int. J. Syst. Evol. Microbiol.">
        <title>Limnobaculum parvum gen. nov., sp. nov., isolated from a freshwater lake.</title>
        <authorList>
            <person name="Baek C."/>
            <person name="Shin S.K."/>
            <person name="Yi H."/>
        </authorList>
    </citation>
    <scope>NUCLEOTIDE SEQUENCE [LARGE SCALE GENOMIC DNA]</scope>
    <source>
        <strain evidence="1 2">HYN0051</strain>
    </source>
</reference>
<dbReference type="Pfam" id="PF03846">
    <property type="entry name" value="SulA"/>
    <property type="match status" value="1"/>
</dbReference>
<dbReference type="Gene3D" id="3.40.50.300">
    <property type="entry name" value="P-loop containing nucleotide triphosphate hydrolases"/>
    <property type="match status" value="1"/>
</dbReference>
<dbReference type="GO" id="GO:0009432">
    <property type="term" value="P:SOS response"/>
    <property type="evidence" value="ECO:0007669"/>
    <property type="project" value="InterPro"/>
</dbReference>
<dbReference type="InterPro" id="IPR004596">
    <property type="entry name" value="Cell_div_suppressor_SulA"/>
</dbReference>
<accession>A0A2Y9TU87</accession>
<dbReference type="SUPFAM" id="SSF52540">
    <property type="entry name" value="P-loop containing nucleoside triphosphate hydrolases"/>
    <property type="match status" value="1"/>
</dbReference>
<organism evidence="1 2">
    <name type="scientific">Limnobaculum parvum</name>
    <dbReference type="NCBI Taxonomy" id="2172103"/>
    <lineage>
        <taxon>Bacteria</taxon>
        <taxon>Pseudomonadati</taxon>
        <taxon>Pseudomonadota</taxon>
        <taxon>Gammaproteobacteria</taxon>
        <taxon>Enterobacterales</taxon>
        <taxon>Budviciaceae</taxon>
        <taxon>Limnobaculum</taxon>
    </lineage>
</organism>
<protein>
    <submittedName>
        <fullName evidence="1">Cell division inhibitor SulA</fullName>
    </submittedName>
</protein>
<dbReference type="RefSeq" id="WP_108899223.1">
    <property type="nucleotide sequence ID" value="NZ_CP029185.2"/>
</dbReference>
<sequence>MRSIQQTQHNALYALTNTIGSVQEHVYTSRQVSEIIYDPQNPFTLHLLLPFLQQLGHQPRWQLWLSPERRLNRYWINSLGLPENKTIGLNSVSTESGIEMMEKALRSGNFSSVIAWLPAMSMTLKERLNQAAKEGDCYGFILQPLPMLQNSLLHNDLFSKSHWH</sequence>
<dbReference type="GO" id="GO:0051782">
    <property type="term" value="P:negative regulation of cell division"/>
    <property type="evidence" value="ECO:0007669"/>
    <property type="project" value="InterPro"/>
</dbReference>
<keyword evidence="2" id="KW-1185">Reference proteome</keyword>
<dbReference type="OrthoDB" id="6464784at2"/>
<name>A0A2Y9TU87_9GAMM</name>
<evidence type="ECO:0000313" key="1">
    <source>
        <dbReference type="EMBL" id="AWH87129.1"/>
    </source>
</evidence>
<dbReference type="NCBIfam" id="TIGR00623">
    <property type="entry name" value="SOS_SulA_coli"/>
    <property type="match status" value="1"/>
</dbReference>
<dbReference type="InterPro" id="IPR027417">
    <property type="entry name" value="P-loop_NTPase"/>
</dbReference>
<dbReference type="InterPro" id="IPR047696">
    <property type="entry name" value="SulA_enterobact"/>
</dbReference>
<dbReference type="KEGG" id="lpv:HYN51_00310"/>
<proteinExistence type="predicted"/>
<dbReference type="AlphaFoldDB" id="A0A2Y9TU87"/>
<dbReference type="Proteomes" id="UP000244908">
    <property type="component" value="Chromosome"/>
</dbReference>
<dbReference type="GO" id="GO:0051301">
    <property type="term" value="P:cell division"/>
    <property type="evidence" value="ECO:0007669"/>
    <property type="project" value="UniProtKB-KW"/>
</dbReference>
<dbReference type="EMBL" id="CP029185">
    <property type="protein sequence ID" value="AWH87129.1"/>
    <property type="molecule type" value="Genomic_DNA"/>
</dbReference>